<sequence length="526" mass="56828">MRKNLPVTQVEESFPASANILSTTDLKGSIRYINQDFIQVSGYSREELLGQNHNMIRHPDMPEEAFAQLWDTLKAGQSWMGIVKNRCKNGNHYWVDAYATPITEDGATREYQSVRRKPERRTVDRAERLYARIQAGKSLPELRNRLPLSLRLLVCWLLPVLALVVGLQLASGPLQWGLLLAALGLGAGLQWWWLQPLKLLTGRARAVVNDPLARHVYTGRRDEVGDVLLAFKALEAETAGLIGRVSDSTHAMTASSHSLGAAVEQSRSGVEQQFAETDQVAAAVNQMSASIQDVAGNAMSTSAAAEAGKREVDQGKQIVSDTVATIEALEQEISRAAAVIGQVNASSERISGVLDVINAIAEQTNLLALNAAIEAARAGEAGRGFAVVADEVRSLATRTAASTDEIRSMITTLLDSSTQAVAAMQAGQAQTARCVAQGDSASTSLEQIWHAIEQINDMSAQIAMAVDQQSDVAEEISRSVVTIRDMSEQNLAAATMTANDSDQLHQVATGFSSLTAQFWARQRIEA</sequence>
<feature type="transmembrane region" description="Helical" evidence="5">
    <location>
        <begin position="148"/>
        <end position="170"/>
    </location>
</feature>
<feature type="domain" description="PAS" evidence="7">
    <location>
        <begin position="25"/>
        <end position="76"/>
    </location>
</feature>
<accession>A0ABS6MAP0</accession>
<organism evidence="8 9">
    <name type="scientific">Marinobacterium weihaiense</name>
    <dbReference type="NCBI Taxonomy" id="2851016"/>
    <lineage>
        <taxon>Bacteria</taxon>
        <taxon>Pseudomonadati</taxon>
        <taxon>Pseudomonadota</taxon>
        <taxon>Gammaproteobacteria</taxon>
        <taxon>Oceanospirillales</taxon>
        <taxon>Oceanospirillaceae</taxon>
        <taxon>Marinobacterium</taxon>
    </lineage>
</organism>
<evidence type="ECO:0000313" key="9">
    <source>
        <dbReference type="Proteomes" id="UP000755551"/>
    </source>
</evidence>
<evidence type="ECO:0000256" key="4">
    <source>
        <dbReference type="PROSITE-ProRule" id="PRU00284"/>
    </source>
</evidence>
<comment type="subcellular location">
    <subcellularLocation>
        <location evidence="1">Membrane</location>
    </subcellularLocation>
</comment>
<comment type="caution">
    <text evidence="8">The sequence shown here is derived from an EMBL/GenBank/DDBJ whole genome shotgun (WGS) entry which is preliminary data.</text>
</comment>
<evidence type="ECO:0000256" key="5">
    <source>
        <dbReference type="SAM" id="Phobius"/>
    </source>
</evidence>
<dbReference type="InterPro" id="IPR003660">
    <property type="entry name" value="HAMP_dom"/>
</dbReference>
<dbReference type="PROSITE" id="PS50111">
    <property type="entry name" value="CHEMOTAXIS_TRANSDUC_2"/>
    <property type="match status" value="1"/>
</dbReference>
<comment type="similarity">
    <text evidence="3">Belongs to the methyl-accepting chemotaxis (MCP) protein family.</text>
</comment>
<reference evidence="8 9" key="1">
    <citation type="submission" date="2021-06" db="EMBL/GenBank/DDBJ databases">
        <title>Bacterium isolated from marine sediment.</title>
        <authorList>
            <person name="Zhu K.-L."/>
            <person name="Du Z.-J."/>
            <person name="Liang Q.-Y."/>
        </authorList>
    </citation>
    <scope>NUCLEOTIDE SEQUENCE [LARGE SCALE GENOMIC DNA]</scope>
    <source>
        <strain evidence="8 9">A346</strain>
    </source>
</reference>
<dbReference type="InterPro" id="IPR000014">
    <property type="entry name" value="PAS"/>
</dbReference>
<keyword evidence="9" id="KW-1185">Reference proteome</keyword>
<dbReference type="CDD" id="cd11386">
    <property type="entry name" value="MCP_signal"/>
    <property type="match status" value="1"/>
</dbReference>
<evidence type="ECO:0000256" key="3">
    <source>
        <dbReference type="ARBA" id="ARBA00029447"/>
    </source>
</evidence>
<dbReference type="InterPro" id="IPR013655">
    <property type="entry name" value="PAS_fold_3"/>
</dbReference>
<dbReference type="PROSITE" id="PS50112">
    <property type="entry name" value="PAS"/>
    <property type="match status" value="1"/>
</dbReference>
<dbReference type="EMBL" id="JAHQZT010000008">
    <property type="protein sequence ID" value="MBV0933358.1"/>
    <property type="molecule type" value="Genomic_DNA"/>
</dbReference>
<gene>
    <name evidence="8" type="ORF">KTN04_08405</name>
</gene>
<dbReference type="Pfam" id="PF08447">
    <property type="entry name" value="PAS_3"/>
    <property type="match status" value="1"/>
</dbReference>
<dbReference type="PANTHER" id="PTHR32089:SF74">
    <property type="entry name" value="METHYL-ACCEPTING CHEMOTAXIS PROTEIN AER"/>
    <property type="match status" value="1"/>
</dbReference>
<dbReference type="RefSeq" id="WP_217334774.1">
    <property type="nucleotide sequence ID" value="NZ_JAHQZT010000008.1"/>
</dbReference>
<dbReference type="Pfam" id="PF00015">
    <property type="entry name" value="MCPsignal"/>
    <property type="match status" value="1"/>
</dbReference>
<dbReference type="Proteomes" id="UP000755551">
    <property type="component" value="Unassembled WGS sequence"/>
</dbReference>
<dbReference type="SMART" id="SM00091">
    <property type="entry name" value="PAS"/>
    <property type="match status" value="1"/>
</dbReference>
<proteinExistence type="inferred from homology"/>
<name>A0ABS6MAP0_9GAMM</name>
<evidence type="ECO:0000259" key="7">
    <source>
        <dbReference type="PROSITE" id="PS50112"/>
    </source>
</evidence>
<evidence type="ECO:0000313" key="8">
    <source>
        <dbReference type="EMBL" id="MBV0933358.1"/>
    </source>
</evidence>
<keyword evidence="5" id="KW-1133">Transmembrane helix</keyword>
<keyword evidence="2 4" id="KW-0807">Transducer</keyword>
<keyword evidence="5" id="KW-0472">Membrane</keyword>
<evidence type="ECO:0000256" key="2">
    <source>
        <dbReference type="ARBA" id="ARBA00023224"/>
    </source>
</evidence>
<dbReference type="PANTHER" id="PTHR32089">
    <property type="entry name" value="METHYL-ACCEPTING CHEMOTAXIS PROTEIN MCPB"/>
    <property type="match status" value="1"/>
</dbReference>
<protein>
    <submittedName>
        <fullName evidence="8">Methyl-accepting chemotaxis protein</fullName>
    </submittedName>
</protein>
<dbReference type="NCBIfam" id="TIGR00229">
    <property type="entry name" value="sensory_box"/>
    <property type="match status" value="1"/>
</dbReference>
<dbReference type="Pfam" id="PF00672">
    <property type="entry name" value="HAMP"/>
    <property type="match status" value="1"/>
</dbReference>
<dbReference type="InterPro" id="IPR004089">
    <property type="entry name" value="MCPsignal_dom"/>
</dbReference>
<dbReference type="CDD" id="cd00130">
    <property type="entry name" value="PAS"/>
    <property type="match status" value="1"/>
</dbReference>
<evidence type="ECO:0000256" key="1">
    <source>
        <dbReference type="ARBA" id="ARBA00004370"/>
    </source>
</evidence>
<feature type="domain" description="Methyl-accepting transducer" evidence="6">
    <location>
        <begin position="248"/>
        <end position="484"/>
    </location>
</feature>
<keyword evidence="5" id="KW-0812">Transmembrane</keyword>
<feature type="transmembrane region" description="Helical" evidence="5">
    <location>
        <begin position="176"/>
        <end position="194"/>
    </location>
</feature>
<evidence type="ECO:0000259" key="6">
    <source>
        <dbReference type="PROSITE" id="PS50111"/>
    </source>
</evidence>
<dbReference type="SMART" id="SM00283">
    <property type="entry name" value="MA"/>
    <property type="match status" value="1"/>
</dbReference>